<gene>
    <name evidence="3" type="ORF">PSON_ATCC_30995.1.T1730118</name>
</gene>
<dbReference type="GO" id="GO:0005737">
    <property type="term" value="C:cytoplasm"/>
    <property type="evidence" value="ECO:0007669"/>
    <property type="project" value="TreeGrafter"/>
</dbReference>
<dbReference type="OrthoDB" id="2335338at2759"/>
<feature type="repeat" description="TPR" evidence="1">
    <location>
        <begin position="339"/>
        <end position="372"/>
    </location>
</feature>
<evidence type="ECO:0000313" key="3">
    <source>
        <dbReference type="EMBL" id="CAD8127194.1"/>
    </source>
</evidence>
<dbReference type="InterPro" id="IPR019734">
    <property type="entry name" value="TPR_rpt"/>
</dbReference>
<dbReference type="GO" id="GO:0044773">
    <property type="term" value="P:mitotic DNA damage checkpoint signaling"/>
    <property type="evidence" value="ECO:0007669"/>
    <property type="project" value="TreeGrafter"/>
</dbReference>
<dbReference type="GO" id="GO:0005524">
    <property type="term" value="F:ATP binding"/>
    <property type="evidence" value="ECO:0007669"/>
    <property type="project" value="InterPro"/>
</dbReference>
<dbReference type="InterPro" id="IPR008271">
    <property type="entry name" value="Ser/Thr_kinase_AS"/>
</dbReference>
<comment type="caution">
    <text evidence="3">The sequence shown here is derived from an EMBL/GenBank/DDBJ whole genome shotgun (WGS) entry which is preliminary data.</text>
</comment>
<dbReference type="PROSITE" id="PS00108">
    <property type="entry name" value="PROTEIN_KINASE_ST"/>
    <property type="match status" value="1"/>
</dbReference>
<dbReference type="Proteomes" id="UP000692954">
    <property type="component" value="Unassembled WGS sequence"/>
</dbReference>
<organism evidence="3 4">
    <name type="scientific">Paramecium sonneborni</name>
    <dbReference type="NCBI Taxonomy" id="65129"/>
    <lineage>
        <taxon>Eukaryota</taxon>
        <taxon>Sar</taxon>
        <taxon>Alveolata</taxon>
        <taxon>Ciliophora</taxon>
        <taxon>Intramacronucleata</taxon>
        <taxon>Oligohymenophorea</taxon>
        <taxon>Peniculida</taxon>
        <taxon>Parameciidae</taxon>
        <taxon>Paramecium</taxon>
    </lineage>
</organism>
<name>A0A8S1RJL3_9CILI</name>
<proteinExistence type="predicted"/>
<keyword evidence="4" id="KW-1185">Reference proteome</keyword>
<protein>
    <recommendedName>
        <fullName evidence="2">Protein kinase domain-containing protein</fullName>
    </recommendedName>
</protein>
<keyword evidence="1" id="KW-0802">TPR repeat</keyword>
<dbReference type="PANTHER" id="PTHR44167:SF24">
    <property type="entry name" value="SERINE_THREONINE-PROTEIN KINASE CHK2"/>
    <property type="match status" value="1"/>
</dbReference>
<dbReference type="InterPro" id="IPR000719">
    <property type="entry name" value="Prot_kinase_dom"/>
</dbReference>
<reference evidence="3" key="1">
    <citation type="submission" date="2021-01" db="EMBL/GenBank/DDBJ databases">
        <authorList>
            <consortium name="Genoscope - CEA"/>
            <person name="William W."/>
        </authorList>
    </citation>
    <scope>NUCLEOTIDE SEQUENCE</scope>
</reference>
<evidence type="ECO:0000313" key="4">
    <source>
        <dbReference type="Proteomes" id="UP000692954"/>
    </source>
</evidence>
<sequence length="543" mass="63477">MKQDGKFLFKKMDFLSCGAEGQVYSIKNKQSGEILAAKYLNQNLGESEQQLLEKIKSSKFNHIIKIIDLTKKNGQDIIIMEYGEQSLKKLMESENYQQQSKEYKNELFLQILLGVEEFHSLNYIHRDLKPDNFICCSGNQSIQIKLIDFGLAKESKYSKHTQGVGTDYFMAPEVKNGIQYDQSADLWSLGVIWYQMLCGYLDIFKLTELTQIQLNNNINKNQNIDSIQKQIISKILLIQPQKRMKLNELLQEITVLCSKENKLQQQKEQIQIVQKCVPDQKESNMNTLKVGDEKQVNQKEQIINFETIYQEGKNLCNKGQYEQALVEFNKSISLINDNSDVYTWKGFALRKLNKFKEAIDCYDQAIAINSKNESAWNNKGFALRNLNKFNEAIDCYDQAIAINSKYESAWNNKGAALHSLNKFKTNKMVVLEIDFLNKRVLHQIFQYNRLNNSYDNKENQIFIQILQYVITMQDVQYCCLVQNKHLICKIFNISFKFIRSNDDKEIISQTELFAFSLPNLQMKLYQERIKQQTIRFQHGNVYL</sequence>
<dbReference type="PROSITE" id="PS50011">
    <property type="entry name" value="PROTEIN_KINASE_DOM"/>
    <property type="match status" value="1"/>
</dbReference>
<dbReference type="GO" id="GO:0005634">
    <property type="term" value="C:nucleus"/>
    <property type="evidence" value="ECO:0007669"/>
    <property type="project" value="TreeGrafter"/>
</dbReference>
<dbReference type="PROSITE" id="PS50005">
    <property type="entry name" value="TPR"/>
    <property type="match status" value="2"/>
</dbReference>
<dbReference type="SMART" id="SM00028">
    <property type="entry name" value="TPR"/>
    <property type="match status" value="3"/>
</dbReference>
<dbReference type="GO" id="GO:0004674">
    <property type="term" value="F:protein serine/threonine kinase activity"/>
    <property type="evidence" value="ECO:0007669"/>
    <property type="project" value="TreeGrafter"/>
</dbReference>
<dbReference type="PANTHER" id="PTHR44167">
    <property type="entry name" value="OVARIAN-SPECIFIC SERINE/THREONINE-PROTEIN KINASE LOK-RELATED"/>
    <property type="match status" value="1"/>
</dbReference>
<evidence type="ECO:0000256" key="1">
    <source>
        <dbReference type="PROSITE-ProRule" id="PRU00339"/>
    </source>
</evidence>
<evidence type="ECO:0000259" key="2">
    <source>
        <dbReference type="PROSITE" id="PS50011"/>
    </source>
</evidence>
<accession>A0A8S1RJL3</accession>
<dbReference type="AlphaFoldDB" id="A0A8S1RJL3"/>
<dbReference type="SMART" id="SM00220">
    <property type="entry name" value="S_TKc"/>
    <property type="match status" value="1"/>
</dbReference>
<feature type="domain" description="Protein kinase" evidence="2">
    <location>
        <begin position="9"/>
        <end position="255"/>
    </location>
</feature>
<feature type="repeat" description="TPR" evidence="1">
    <location>
        <begin position="373"/>
        <end position="406"/>
    </location>
</feature>
<dbReference type="Pfam" id="PF00515">
    <property type="entry name" value="TPR_1"/>
    <property type="match status" value="2"/>
</dbReference>
<dbReference type="Pfam" id="PF00069">
    <property type="entry name" value="Pkinase"/>
    <property type="match status" value="1"/>
</dbReference>
<dbReference type="EMBL" id="CAJJDN010000173">
    <property type="protein sequence ID" value="CAD8127194.1"/>
    <property type="molecule type" value="Genomic_DNA"/>
</dbReference>